<name>A0AAV9QSB3_9TELE</name>
<dbReference type="EMBL" id="JAHHUM010002895">
    <property type="protein sequence ID" value="KAK5600194.1"/>
    <property type="molecule type" value="Genomic_DNA"/>
</dbReference>
<feature type="compositionally biased region" description="Polar residues" evidence="1">
    <location>
        <begin position="1"/>
        <end position="18"/>
    </location>
</feature>
<gene>
    <name evidence="2" type="ORF">CRENBAI_005815</name>
</gene>
<feature type="region of interest" description="Disordered" evidence="1">
    <location>
        <begin position="1"/>
        <end position="73"/>
    </location>
</feature>
<reference evidence="2 3" key="1">
    <citation type="submission" date="2021-06" db="EMBL/GenBank/DDBJ databases">
        <authorList>
            <person name="Palmer J.M."/>
        </authorList>
    </citation>
    <scope>NUCLEOTIDE SEQUENCE [LARGE SCALE GENOMIC DNA]</scope>
    <source>
        <strain evidence="2 3">MEX-2019</strain>
        <tissue evidence="2">Muscle</tissue>
    </source>
</reference>
<proteinExistence type="predicted"/>
<protein>
    <submittedName>
        <fullName evidence="2">Uncharacterized protein</fullName>
    </submittedName>
</protein>
<dbReference type="Proteomes" id="UP001311232">
    <property type="component" value="Unassembled WGS sequence"/>
</dbReference>
<evidence type="ECO:0000256" key="1">
    <source>
        <dbReference type="SAM" id="MobiDB-lite"/>
    </source>
</evidence>
<sequence>MEAGTASHTFLCTDSGSESYPAASRLLKEPNVPFSRNKTHYDSTTPPQGPSRRREADHSVGVSPASRTEVLRPAGTSLGAAVAIPGDQTGGASPRDRPVTLRVSACLLRQPQAASEA</sequence>
<accession>A0AAV9QSB3</accession>
<keyword evidence="3" id="KW-1185">Reference proteome</keyword>
<evidence type="ECO:0000313" key="2">
    <source>
        <dbReference type="EMBL" id="KAK5600194.1"/>
    </source>
</evidence>
<comment type="caution">
    <text evidence="2">The sequence shown here is derived from an EMBL/GenBank/DDBJ whole genome shotgun (WGS) entry which is preliminary data.</text>
</comment>
<evidence type="ECO:0000313" key="3">
    <source>
        <dbReference type="Proteomes" id="UP001311232"/>
    </source>
</evidence>
<organism evidence="2 3">
    <name type="scientific">Crenichthys baileyi</name>
    <name type="common">White River springfish</name>
    <dbReference type="NCBI Taxonomy" id="28760"/>
    <lineage>
        <taxon>Eukaryota</taxon>
        <taxon>Metazoa</taxon>
        <taxon>Chordata</taxon>
        <taxon>Craniata</taxon>
        <taxon>Vertebrata</taxon>
        <taxon>Euteleostomi</taxon>
        <taxon>Actinopterygii</taxon>
        <taxon>Neopterygii</taxon>
        <taxon>Teleostei</taxon>
        <taxon>Neoteleostei</taxon>
        <taxon>Acanthomorphata</taxon>
        <taxon>Ovalentaria</taxon>
        <taxon>Atherinomorphae</taxon>
        <taxon>Cyprinodontiformes</taxon>
        <taxon>Goodeidae</taxon>
        <taxon>Crenichthys</taxon>
    </lineage>
</organism>
<dbReference type="AlphaFoldDB" id="A0AAV9QSB3"/>